<dbReference type="GO" id="GO:0008783">
    <property type="term" value="F:agmatinase activity"/>
    <property type="evidence" value="ECO:0007669"/>
    <property type="project" value="TreeGrafter"/>
</dbReference>
<reference evidence="5" key="3">
    <citation type="submission" date="2020-02" db="EMBL/GenBank/DDBJ databases">
        <authorList>
            <person name="Matsumoto Y."/>
            <person name="Motooka D."/>
            <person name="Nakamura S."/>
        </authorList>
    </citation>
    <scope>NUCLEOTIDE SEQUENCE</scope>
    <source>
        <strain evidence="5">JCM 6377</strain>
    </source>
</reference>
<dbReference type="GO" id="GO:0033389">
    <property type="term" value="P:putrescine biosynthetic process from arginine, via agmatine"/>
    <property type="evidence" value="ECO:0007669"/>
    <property type="project" value="TreeGrafter"/>
</dbReference>
<dbReference type="PANTHER" id="PTHR11358">
    <property type="entry name" value="ARGINASE/AGMATINASE"/>
    <property type="match status" value="1"/>
</dbReference>
<keyword evidence="3 4" id="KW-0378">Hydrolase</keyword>
<keyword evidence="7" id="KW-1185">Reference proteome</keyword>
<dbReference type="OrthoDB" id="9788689at2"/>
<dbReference type="Proteomes" id="UP000465302">
    <property type="component" value="Unassembled WGS sequence"/>
</dbReference>
<dbReference type="PROSITE" id="PS01053">
    <property type="entry name" value="ARGINASE_1"/>
    <property type="match status" value="1"/>
</dbReference>
<evidence type="ECO:0000313" key="8">
    <source>
        <dbReference type="Proteomes" id="UP000465302"/>
    </source>
</evidence>
<accession>A0A2A7MQP9</accession>
<evidence type="ECO:0000256" key="3">
    <source>
        <dbReference type="ARBA" id="ARBA00022801"/>
    </source>
</evidence>
<reference evidence="6 7" key="1">
    <citation type="submission" date="2017-10" db="EMBL/GenBank/DDBJ databases">
        <title>The new phylogeny of genus Mycobacterium.</title>
        <authorList>
            <person name="Tortoli E."/>
            <person name="Trovato A."/>
            <person name="Cirillo D.M."/>
        </authorList>
    </citation>
    <scope>NUCLEOTIDE SEQUENCE [LARGE SCALE GENOMIC DNA]</scope>
    <source>
        <strain evidence="6 7">CCUG37673</strain>
    </source>
</reference>
<dbReference type="RefSeq" id="WP_097943891.1">
    <property type="nucleotide sequence ID" value="NZ_BLKS01000001.1"/>
</dbReference>
<evidence type="ECO:0000313" key="6">
    <source>
        <dbReference type="EMBL" id="PEG33837.1"/>
    </source>
</evidence>
<protein>
    <submittedName>
        <fullName evidence="5">Agmatinase</fullName>
    </submittedName>
    <submittedName>
        <fullName evidence="6">Arginase</fullName>
    </submittedName>
</protein>
<dbReference type="AlphaFoldDB" id="A0A2A7MQP9"/>
<dbReference type="InterPro" id="IPR006035">
    <property type="entry name" value="Ureohydrolase"/>
</dbReference>
<gene>
    <name evidence="5" type="primary">speB_3</name>
    <name evidence="6" type="ORF">CQY20_28555</name>
    <name evidence="5" type="ORF">MAGR_42860</name>
</gene>
<dbReference type="PANTHER" id="PTHR11358:SF26">
    <property type="entry name" value="GUANIDINO ACID HYDROLASE, MITOCHONDRIAL"/>
    <property type="match status" value="1"/>
</dbReference>
<dbReference type="PROSITE" id="PS51409">
    <property type="entry name" value="ARGINASE_2"/>
    <property type="match status" value="1"/>
</dbReference>
<evidence type="ECO:0000256" key="1">
    <source>
        <dbReference type="ARBA" id="ARBA00009227"/>
    </source>
</evidence>
<comment type="caution">
    <text evidence="6">The sequence shown here is derived from an EMBL/GenBank/DDBJ whole genome shotgun (WGS) entry which is preliminary data.</text>
</comment>
<dbReference type="EMBL" id="PDCP01000089">
    <property type="protein sequence ID" value="PEG33837.1"/>
    <property type="molecule type" value="Genomic_DNA"/>
</dbReference>
<dbReference type="CDD" id="cd09990">
    <property type="entry name" value="Agmatinase-like"/>
    <property type="match status" value="1"/>
</dbReference>
<organism evidence="6 7">
    <name type="scientific">Mycolicibacterium agri</name>
    <name type="common">Mycobacterium agri</name>
    <dbReference type="NCBI Taxonomy" id="36811"/>
    <lineage>
        <taxon>Bacteria</taxon>
        <taxon>Bacillati</taxon>
        <taxon>Actinomycetota</taxon>
        <taxon>Actinomycetes</taxon>
        <taxon>Mycobacteriales</taxon>
        <taxon>Mycobacteriaceae</taxon>
        <taxon>Mycolicibacterium</taxon>
    </lineage>
</organism>
<evidence type="ECO:0000256" key="2">
    <source>
        <dbReference type="ARBA" id="ARBA00022723"/>
    </source>
</evidence>
<evidence type="ECO:0000313" key="7">
    <source>
        <dbReference type="Proteomes" id="UP000220914"/>
    </source>
</evidence>
<dbReference type="PRINTS" id="PR00116">
    <property type="entry name" value="ARGINASE"/>
</dbReference>
<dbReference type="SUPFAM" id="SSF52768">
    <property type="entry name" value="Arginase/deacetylase"/>
    <property type="match status" value="1"/>
</dbReference>
<evidence type="ECO:0000256" key="4">
    <source>
        <dbReference type="RuleBase" id="RU003684"/>
    </source>
</evidence>
<keyword evidence="2" id="KW-0479">Metal-binding</keyword>
<dbReference type="EMBL" id="BLKS01000001">
    <property type="protein sequence ID" value="GFG52845.1"/>
    <property type="molecule type" value="Genomic_DNA"/>
</dbReference>
<sequence>MTHSITTRQFDLIGAPFDGAATLGWPGSRYAPAKIREALGWMTMRNEDGMIYSLDTGGLMAAGPDLLVDRGDVDVVPHDLMTTLENTADAVADSVRAGRVPVLLGGDDCLLYAGVKGLHDAVDGSVAVIHFDAHLDLMDHNVRQGSYSQSSGMRRALELDRVNPEHTIQLGLRHFNFPTSLAFINEAGPAQITALEFDRIGVEAAVDRILDRIRDADHVYFSFDIDVVDPAYAPGAGAHEPGGITSRQAIELVKALAPQCDGFGVTEVNPLKDHHDMTANLAAYLCYYFAVFGAEKA</sequence>
<proteinExistence type="inferred from homology"/>
<comment type="similarity">
    <text evidence="1">Belongs to the arginase family. Agmatinase subfamily.</text>
</comment>
<dbReference type="InterPro" id="IPR023696">
    <property type="entry name" value="Ureohydrolase_dom_sf"/>
</dbReference>
<dbReference type="InterPro" id="IPR020855">
    <property type="entry name" value="Ureohydrolase_Mn_BS"/>
</dbReference>
<dbReference type="Pfam" id="PF00491">
    <property type="entry name" value="Arginase"/>
    <property type="match status" value="1"/>
</dbReference>
<dbReference type="PIRSF" id="PIRSF036979">
    <property type="entry name" value="Arginase"/>
    <property type="match status" value="1"/>
</dbReference>
<dbReference type="Proteomes" id="UP000220914">
    <property type="component" value="Unassembled WGS sequence"/>
</dbReference>
<dbReference type="Gene3D" id="3.40.800.10">
    <property type="entry name" value="Ureohydrolase domain"/>
    <property type="match status" value="1"/>
</dbReference>
<name>A0A2A7MQP9_MYCAG</name>
<evidence type="ECO:0000313" key="5">
    <source>
        <dbReference type="EMBL" id="GFG52845.1"/>
    </source>
</evidence>
<dbReference type="GO" id="GO:0046872">
    <property type="term" value="F:metal ion binding"/>
    <property type="evidence" value="ECO:0007669"/>
    <property type="project" value="UniProtKB-KW"/>
</dbReference>
<reference evidence="5 8" key="2">
    <citation type="journal article" date="2019" name="Emerg. Microbes Infect.">
        <title>Comprehensive subspecies identification of 175 nontuberculous mycobacteria species based on 7547 genomic profiles.</title>
        <authorList>
            <person name="Matsumoto Y."/>
            <person name="Kinjo T."/>
            <person name="Motooka D."/>
            <person name="Nabeya D."/>
            <person name="Jung N."/>
            <person name="Uechi K."/>
            <person name="Horii T."/>
            <person name="Iida T."/>
            <person name="Fujita J."/>
            <person name="Nakamura S."/>
        </authorList>
    </citation>
    <scope>NUCLEOTIDE SEQUENCE [LARGE SCALE GENOMIC DNA]</scope>
    <source>
        <strain evidence="5 8">JCM 6377</strain>
    </source>
</reference>